<feature type="region of interest" description="Disordered" evidence="1">
    <location>
        <begin position="20"/>
        <end position="69"/>
    </location>
</feature>
<feature type="non-terminal residue" evidence="2">
    <location>
        <position position="1"/>
    </location>
</feature>
<dbReference type="AlphaFoldDB" id="A0A1X0DCE7"/>
<sequence>GFPTHQIQYEAITIGLRHLEQPTRKGASARSAPRGLPHQSPQYRWQKISAGEAVQGGGVEEHGGDDGAV</sequence>
<evidence type="ECO:0000313" key="3">
    <source>
        <dbReference type="Proteomes" id="UP000192713"/>
    </source>
</evidence>
<proteinExistence type="predicted"/>
<evidence type="ECO:0000256" key="1">
    <source>
        <dbReference type="SAM" id="MobiDB-lite"/>
    </source>
</evidence>
<dbReference type="RefSeq" id="WP_207570208.1">
    <property type="nucleotide sequence ID" value="NZ_MVHU01000125.1"/>
</dbReference>
<organism evidence="2 3">
    <name type="scientific">Mycolicibacter kumamotonensis</name>
    <dbReference type="NCBI Taxonomy" id="354243"/>
    <lineage>
        <taxon>Bacteria</taxon>
        <taxon>Bacillati</taxon>
        <taxon>Actinomycetota</taxon>
        <taxon>Actinomycetes</taxon>
        <taxon>Mycobacteriales</taxon>
        <taxon>Mycobacteriaceae</taxon>
        <taxon>Mycolicibacter</taxon>
    </lineage>
</organism>
<evidence type="ECO:0000313" key="2">
    <source>
        <dbReference type="EMBL" id="ORA70086.1"/>
    </source>
</evidence>
<gene>
    <name evidence="2" type="ORF">BST28_23025</name>
</gene>
<comment type="caution">
    <text evidence="2">The sequence shown here is derived from an EMBL/GenBank/DDBJ whole genome shotgun (WGS) entry which is preliminary data.</text>
</comment>
<protein>
    <submittedName>
        <fullName evidence="2">Uncharacterized protein</fullName>
    </submittedName>
</protein>
<name>A0A1X0DCE7_9MYCO</name>
<feature type="compositionally biased region" description="Basic and acidic residues" evidence="1">
    <location>
        <begin position="59"/>
        <end position="69"/>
    </location>
</feature>
<dbReference type="Proteomes" id="UP000192713">
    <property type="component" value="Unassembled WGS sequence"/>
</dbReference>
<accession>A0A1X0DCE7</accession>
<dbReference type="EMBL" id="MVHU01000125">
    <property type="protein sequence ID" value="ORA70086.1"/>
    <property type="molecule type" value="Genomic_DNA"/>
</dbReference>
<reference evidence="2 3" key="1">
    <citation type="submission" date="2017-02" db="EMBL/GenBank/DDBJ databases">
        <title>The new phylogeny of genus Mycobacterium.</title>
        <authorList>
            <person name="Tortoli E."/>
            <person name="Trovato A."/>
            <person name="Cirillo D.M."/>
        </authorList>
    </citation>
    <scope>NUCLEOTIDE SEQUENCE [LARGE SCALE GENOMIC DNA]</scope>
    <source>
        <strain evidence="2 3">DSM 45093</strain>
    </source>
</reference>